<dbReference type="EMBL" id="MGJT01000016">
    <property type="protein sequence ID" value="OGN12612.1"/>
    <property type="molecule type" value="Genomic_DNA"/>
</dbReference>
<organism evidence="2 3">
    <name type="scientific">Candidatus Yanofskybacteria bacterium RIFCSPHIGHO2_02_FULL_43_15c</name>
    <dbReference type="NCBI Taxonomy" id="1802679"/>
    <lineage>
        <taxon>Bacteria</taxon>
        <taxon>Candidatus Yanofskyibacteriota</taxon>
    </lineage>
</organism>
<dbReference type="PIRSF" id="PIRSF005384">
    <property type="entry name" value="RpiB_LacA_B"/>
    <property type="match status" value="1"/>
</dbReference>
<comment type="similarity">
    <text evidence="1">Belongs to the LacAB/RpiB family.</text>
</comment>
<dbReference type="GO" id="GO:0005975">
    <property type="term" value="P:carbohydrate metabolic process"/>
    <property type="evidence" value="ECO:0007669"/>
    <property type="project" value="InterPro"/>
</dbReference>
<dbReference type="PANTHER" id="PTHR30345:SF0">
    <property type="entry name" value="DNA DAMAGE-REPAIR_TOLERATION PROTEIN DRT102"/>
    <property type="match status" value="1"/>
</dbReference>
<protein>
    <recommendedName>
        <fullName evidence="4">Ribose-5-phosphate isomerase</fullName>
    </recommendedName>
</protein>
<comment type="caution">
    <text evidence="2">The sequence shown here is derived from an EMBL/GenBank/DDBJ whole genome shotgun (WGS) entry which is preliminary data.</text>
</comment>
<dbReference type="Proteomes" id="UP000178197">
    <property type="component" value="Unassembled WGS sequence"/>
</dbReference>
<dbReference type="PANTHER" id="PTHR30345">
    <property type="entry name" value="RIBOSE-5-PHOSPHATE ISOMERASE B"/>
    <property type="match status" value="1"/>
</dbReference>
<dbReference type="InterPro" id="IPR003500">
    <property type="entry name" value="RpiB_LacA_LacB"/>
</dbReference>
<dbReference type="Pfam" id="PF02502">
    <property type="entry name" value="LacAB_rpiB"/>
    <property type="match status" value="1"/>
</dbReference>
<reference evidence="2 3" key="1">
    <citation type="journal article" date="2016" name="Nat. Commun.">
        <title>Thousands of microbial genomes shed light on interconnected biogeochemical processes in an aquifer system.</title>
        <authorList>
            <person name="Anantharaman K."/>
            <person name="Brown C.T."/>
            <person name="Hug L.A."/>
            <person name="Sharon I."/>
            <person name="Castelle C.J."/>
            <person name="Probst A.J."/>
            <person name="Thomas B.C."/>
            <person name="Singh A."/>
            <person name="Wilkins M.J."/>
            <person name="Karaoz U."/>
            <person name="Brodie E.L."/>
            <person name="Williams K.H."/>
            <person name="Hubbard S.S."/>
            <person name="Banfield J.F."/>
        </authorList>
    </citation>
    <scope>NUCLEOTIDE SEQUENCE [LARGE SCALE GENOMIC DNA]</scope>
</reference>
<sequence>MIYLGTDHRGFALKEKIKQWLSEWGYQYEDMGAFEYNQDDDYPDFAKAVAEKVAAESDTRGILVCGSGVGVVIAANKIKGIRAGTAISAPQMKDSVSDENTNILGISADYLSEQAQEIVKAFLETKFSGEERHIRRIEKIKILEE</sequence>
<dbReference type="NCBIfam" id="TIGR00689">
    <property type="entry name" value="rpiB_lacA_lacB"/>
    <property type="match status" value="1"/>
</dbReference>
<gene>
    <name evidence="2" type="ORF">A3C71_01375</name>
</gene>
<evidence type="ECO:0000313" key="2">
    <source>
        <dbReference type="EMBL" id="OGN12612.1"/>
    </source>
</evidence>
<name>A0A1F8FHM7_9BACT</name>
<proteinExistence type="inferred from homology"/>
<evidence type="ECO:0000313" key="3">
    <source>
        <dbReference type="Proteomes" id="UP000178197"/>
    </source>
</evidence>
<evidence type="ECO:0000256" key="1">
    <source>
        <dbReference type="ARBA" id="ARBA00008754"/>
    </source>
</evidence>
<accession>A0A1F8FHM7</accession>
<dbReference type="InterPro" id="IPR036569">
    <property type="entry name" value="RpiB_LacA_LacB_sf"/>
</dbReference>
<dbReference type="Gene3D" id="3.40.1400.10">
    <property type="entry name" value="Sugar-phosphate isomerase, RpiB/LacA/LacB"/>
    <property type="match status" value="1"/>
</dbReference>
<dbReference type="SUPFAM" id="SSF89623">
    <property type="entry name" value="Ribose/Galactose isomerase RpiB/AlsB"/>
    <property type="match status" value="1"/>
</dbReference>
<dbReference type="GO" id="GO:0016861">
    <property type="term" value="F:intramolecular oxidoreductase activity, interconverting aldoses and ketoses"/>
    <property type="evidence" value="ECO:0007669"/>
    <property type="project" value="UniProtKB-ARBA"/>
</dbReference>
<dbReference type="AlphaFoldDB" id="A0A1F8FHM7"/>
<dbReference type="NCBIfam" id="NF004051">
    <property type="entry name" value="PRK05571.1"/>
    <property type="match status" value="1"/>
</dbReference>
<evidence type="ECO:0008006" key="4">
    <source>
        <dbReference type="Google" id="ProtNLM"/>
    </source>
</evidence>